<accession>T1F0H3</accession>
<keyword evidence="4 11" id="KW-0812">Transmembrane</keyword>
<evidence type="ECO:0000256" key="4">
    <source>
        <dbReference type="ARBA" id="ARBA00022692"/>
    </source>
</evidence>
<evidence type="ECO:0000256" key="7">
    <source>
        <dbReference type="ARBA" id="ARBA00023065"/>
    </source>
</evidence>
<evidence type="ECO:0000256" key="11">
    <source>
        <dbReference type="RuleBase" id="RU000679"/>
    </source>
</evidence>
<evidence type="ECO:0000256" key="8">
    <source>
        <dbReference type="ARBA" id="ARBA00023136"/>
    </source>
</evidence>
<proteinExistence type="inferred from homology"/>
<evidence type="ECO:0000256" key="1">
    <source>
        <dbReference type="ARBA" id="ARBA00004141"/>
    </source>
</evidence>
<name>T1F0H3_HELRO</name>
<dbReference type="OrthoDB" id="6021021at2759"/>
<evidence type="ECO:0000256" key="9">
    <source>
        <dbReference type="ARBA" id="ARBA00023201"/>
    </source>
</evidence>
<evidence type="ECO:0000256" key="6">
    <source>
        <dbReference type="ARBA" id="ARBA00023053"/>
    </source>
</evidence>
<keyword evidence="7 11" id="KW-0406">Ion transport</keyword>
<feature type="compositionally biased region" description="Gly residues" evidence="12">
    <location>
        <begin position="195"/>
        <end position="215"/>
    </location>
</feature>
<evidence type="ECO:0000256" key="10">
    <source>
        <dbReference type="ARBA" id="ARBA00023303"/>
    </source>
</evidence>
<dbReference type="RefSeq" id="XP_009012476.1">
    <property type="nucleotide sequence ID" value="XM_009014228.1"/>
</dbReference>
<evidence type="ECO:0000313" key="15">
    <source>
        <dbReference type="Proteomes" id="UP000015101"/>
    </source>
</evidence>
<keyword evidence="6" id="KW-0915">Sodium</keyword>
<organism evidence="14 15">
    <name type="scientific">Helobdella robusta</name>
    <name type="common">Californian leech</name>
    <dbReference type="NCBI Taxonomy" id="6412"/>
    <lineage>
        <taxon>Eukaryota</taxon>
        <taxon>Metazoa</taxon>
        <taxon>Spiralia</taxon>
        <taxon>Lophotrochozoa</taxon>
        <taxon>Annelida</taxon>
        <taxon>Clitellata</taxon>
        <taxon>Hirudinea</taxon>
        <taxon>Rhynchobdellida</taxon>
        <taxon>Glossiphoniidae</taxon>
        <taxon>Helobdella</taxon>
    </lineage>
</organism>
<reference evidence="13 15" key="2">
    <citation type="journal article" date="2013" name="Nature">
        <title>Insights into bilaterian evolution from three spiralian genomes.</title>
        <authorList>
            <person name="Simakov O."/>
            <person name="Marletaz F."/>
            <person name="Cho S.J."/>
            <person name="Edsinger-Gonzales E."/>
            <person name="Havlak P."/>
            <person name="Hellsten U."/>
            <person name="Kuo D.H."/>
            <person name="Larsson T."/>
            <person name="Lv J."/>
            <person name="Arendt D."/>
            <person name="Savage R."/>
            <person name="Osoegawa K."/>
            <person name="de Jong P."/>
            <person name="Grimwood J."/>
            <person name="Chapman J.A."/>
            <person name="Shapiro H."/>
            <person name="Aerts A."/>
            <person name="Otillar R.P."/>
            <person name="Terry A.Y."/>
            <person name="Boore J.L."/>
            <person name="Grigoriev I.V."/>
            <person name="Lindberg D.R."/>
            <person name="Seaver E.C."/>
            <person name="Weisblat D.A."/>
            <person name="Putnam N.H."/>
            <person name="Rokhsar D.S."/>
        </authorList>
    </citation>
    <scope>NUCLEOTIDE SEQUENCE</scope>
</reference>
<dbReference type="GeneID" id="20202323"/>
<feature type="compositionally biased region" description="Low complexity" evidence="12">
    <location>
        <begin position="216"/>
        <end position="259"/>
    </location>
</feature>
<feature type="compositionally biased region" description="Low complexity" evidence="12">
    <location>
        <begin position="185"/>
        <end position="194"/>
    </location>
</feature>
<comment type="similarity">
    <text evidence="11">Belongs to the amiloride-sensitive sodium channel (TC 1.A.6) family.</text>
</comment>
<keyword evidence="8" id="KW-0472">Membrane</keyword>
<dbReference type="Proteomes" id="UP000015101">
    <property type="component" value="Unassembled WGS sequence"/>
</dbReference>
<dbReference type="GO" id="GO:0016020">
    <property type="term" value="C:membrane"/>
    <property type="evidence" value="ECO:0007669"/>
    <property type="project" value="UniProtKB-SubCell"/>
</dbReference>
<keyword evidence="15" id="KW-1185">Reference proteome</keyword>
<evidence type="ECO:0000256" key="3">
    <source>
        <dbReference type="ARBA" id="ARBA00022461"/>
    </source>
</evidence>
<dbReference type="InParanoid" id="T1F0H3"/>
<evidence type="ECO:0000256" key="5">
    <source>
        <dbReference type="ARBA" id="ARBA00022989"/>
    </source>
</evidence>
<dbReference type="HOGENOM" id="CLU_1074712_0_0_1"/>
<keyword evidence="9 11" id="KW-0739">Sodium transport</keyword>
<comment type="subcellular location">
    <subcellularLocation>
        <location evidence="1">Membrane</location>
        <topology evidence="1">Multi-pass membrane protein</topology>
    </subcellularLocation>
</comment>
<dbReference type="GO" id="GO:0005272">
    <property type="term" value="F:sodium channel activity"/>
    <property type="evidence" value="ECO:0007669"/>
    <property type="project" value="UniProtKB-KW"/>
</dbReference>
<reference evidence="15" key="1">
    <citation type="submission" date="2012-12" db="EMBL/GenBank/DDBJ databases">
        <authorList>
            <person name="Hellsten U."/>
            <person name="Grimwood J."/>
            <person name="Chapman J.A."/>
            <person name="Shapiro H."/>
            <person name="Aerts A."/>
            <person name="Otillar R.P."/>
            <person name="Terry A.Y."/>
            <person name="Boore J.L."/>
            <person name="Simakov O."/>
            <person name="Marletaz F."/>
            <person name="Cho S.-J."/>
            <person name="Edsinger-Gonzales E."/>
            <person name="Havlak P."/>
            <person name="Kuo D.-H."/>
            <person name="Larsson T."/>
            <person name="Lv J."/>
            <person name="Arendt D."/>
            <person name="Savage R."/>
            <person name="Osoegawa K."/>
            <person name="de Jong P."/>
            <person name="Lindberg D.R."/>
            <person name="Seaver E.C."/>
            <person name="Weisblat D.A."/>
            <person name="Putnam N.H."/>
            <person name="Grigoriev I.V."/>
            <person name="Rokhsar D.S."/>
        </authorList>
    </citation>
    <scope>NUCLEOTIDE SEQUENCE</scope>
</reference>
<keyword evidence="5" id="KW-1133">Transmembrane helix</keyword>
<dbReference type="EnsemblMetazoa" id="HelroT168364">
    <property type="protein sequence ID" value="HelroP168364"/>
    <property type="gene ID" value="HelroG168364"/>
</dbReference>
<feature type="region of interest" description="Disordered" evidence="12">
    <location>
        <begin position="136"/>
        <end position="259"/>
    </location>
</feature>
<keyword evidence="10 11" id="KW-0407">Ion channel</keyword>
<evidence type="ECO:0000256" key="2">
    <source>
        <dbReference type="ARBA" id="ARBA00022448"/>
    </source>
</evidence>
<dbReference type="KEGG" id="hro:HELRODRAFT_168364"/>
<evidence type="ECO:0000313" key="14">
    <source>
        <dbReference type="EnsemblMetazoa" id="HelroP168364"/>
    </source>
</evidence>
<dbReference type="EMBL" id="KB095959">
    <property type="protein sequence ID" value="ESO09383.1"/>
    <property type="molecule type" value="Genomic_DNA"/>
</dbReference>
<dbReference type="Pfam" id="PF00858">
    <property type="entry name" value="ASC"/>
    <property type="match status" value="1"/>
</dbReference>
<keyword evidence="3 11" id="KW-0894">Sodium channel</keyword>
<protein>
    <submittedName>
        <fullName evidence="13 14">Uncharacterized protein</fullName>
    </submittedName>
</protein>
<feature type="compositionally biased region" description="Polar residues" evidence="12">
    <location>
        <begin position="174"/>
        <end position="184"/>
    </location>
</feature>
<evidence type="ECO:0000256" key="12">
    <source>
        <dbReference type="SAM" id="MobiDB-lite"/>
    </source>
</evidence>
<dbReference type="EMBL" id="AMQM01002955">
    <property type="status" value="NOT_ANNOTATED_CDS"/>
    <property type="molecule type" value="Genomic_DNA"/>
</dbReference>
<dbReference type="InterPro" id="IPR001873">
    <property type="entry name" value="ENaC"/>
</dbReference>
<reference evidence="14" key="3">
    <citation type="submission" date="2015-06" db="UniProtKB">
        <authorList>
            <consortium name="EnsemblMetazoa"/>
        </authorList>
    </citation>
    <scope>IDENTIFICATION</scope>
</reference>
<sequence>MQSYTNINVPDKKSMNDFINAPASYAKMDPNGIKNNFDLKHAVSNSRVDPTHINLHLSLVTTWESFQSATTSHGLPQFGRAKGDKYMDFAVNVAVQLNNNKSMVFPAVTICNNNAIKLSSFKNDKPMMRMMTSYSNQFQSSSCNGGPGPNPDGSGAIPLTNPPSSNNNFSTSPKSLMSTTLSPINNNPSGPTASGSGGGGTPSGGGGNPAGGGTPNVGTSINPVSNASASPNSSSTASNTTNVFQNSTTNTNTTTLPMG</sequence>
<dbReference type="AlphaFoldDB" id="T1F0H3"/>
<feature type="compositionally biased region" description="Low complexity" evidence="12">
    <location>
        <begin position="151"/>
        <end position="173"/>
    </location>
</feature>
<dbReference type="CTD" id="20202323"/>
<evidence type="ECO:0000313" key="13">
    <source>
        <dbReference type="EMBL" id="ESO09383.1"/>
    </source>
</evidence>
<keyword evidence="2 11" id="KW-0813">Transport</keyword>
<gene>
    <name evidence="14" type="primary">20202323</name>
    <name evidence="13" type="ORF">HELRODRAFT_168364</name>
</gene>